<evidence type="ECO:0000313" key="3">
    <source>
        <dbReference type="Proteomes" id="UP000574317"/>
    </source>
</evidence>
<accession>A0A8H5JJ15</accession>
<gene>
    <name evidence="2" type="ORF">FNAPI_6237</name>
</gene>
<comment type="caution">
    <text evidence="2">The sequence shown here is derived from an EMBL/GenBank/DDBJ whole genome shotgun (WGS) entry which is preliminary data.</text>
</comment>
<organism evidence="2 3">
    <name type="scientific">Fusarium napiforme</name>
    <dbReference type="NCBI Taxonomy" id="42672"/>
    <lineage>
        <taxon>Eukaryota</taxon>
        <taxon>Fungi</taxon>
        <taxon>Dikarya</taxon>
        <taxon>Ascomycota</taxon>
        <taxon>Pezizomycotina</taxon>
        <taxon>Sordariomycetes</taxon>
        <taxon>Hypocreomycetidae</taxon>
        <taxon>Hypocreales</taxon>
        <taxon>Nectriaceae</taxon>
        <taxon>Fusarium</taxon>
        <taxon>Fusarium fujikuroi species complex</taxon>
    </lineage>
</organism>
<evidence type="ECO:0000313" key="2">
    <source>
        <dbReference type="EMBL" id="KAF5555108.1"/>
    </source>
</evidence>
<keyword evidence="3" id="KW-1185">Reference proteome</keyword>
<protein>
    <submittedName>
        <fullName evidence="2">Uncharacterized protein</fullName>
    </submittedName>
</protein>
<evidence type="ECO:0000256" key="1">
    <source>
        <dbReference type="SAM" id="MobiDB-lite"/>
    </source>
</evidence>
<dbReference type="EMBL" id="JAAOAO010000224">
    <property type="protein sequence ID" value="KAF5555108.1"/>
    <property type="molecule type" value="Genomic_DNA"/>
</dbReference>
<dbReference type="AlphaFoldDB" id="A0A8H5JJ15"/>
<dbReference type="Proteomes" id="UP000574317">
    <property type="component" value="Unassembled WGS sequence"/>
</dbReference>
<name>A0A8H5JJ15_9HYPO</name>
<proteinExistence type="predicted"/>
<sequence>MSTLGRKTYRCDYPSAAASGRRGFDRTLYRVKATSSQAVITSTITVAGLTSTFATAVLEMPEDTAAVREATRLDLGPYTFPSLITAAIDMTPSPTLPLSVVSSKFVSAPSTMSFGTSSQNPTTTSIVTDIAEHAADTGTSQSTLKGPAISARR</sequence>
<feature type="region of interest" description="Disordered" evidence="1">
    <location>
        <begin position="133"/>
        <end position="153"/>
    </location>
</feature>
<reference evidence="2 3" key="1">
    <citation type="submission" date="2020-05" db="EMBL/GenBank/DDBJ databases">
        <title>Identification and distribution of gene clusters putatively required for synthesis of sphingolipid metabolism inhibitors in phylogenetically diverse species of the filamentous fungus Fusarium.</title>
        <authorList>
            <person name="Kim H.-S."/>
            <person name="Busman M."/>
            <person name="Brown D.W."/>
            <person name="Divon H."/>
            <person name="Uhlig S."/>
            <person name="Proctor R.H."/>
        </authorList>
    </citation>
    <scope>NUCLEOTIDE SEQUENCE [LARGE SCALE GENOMIC DNA]</scope>
    <source>
        <strain evidence="2 3">NRRL 25196</strain>
    </source>
</reference>